<dbReference type="OrthoDB" id="3587182at2759"/>
<gene>
    <name evidence="2" type="ORF">NA57DRAFT_71216</name>
</gene>
<dbReference type="PROSITE" id="PS50405">
    <property type="entry name" value="GST_CTER"/>
    <property type="match status" value="1"/>
</dbReference>
<evidence type="ECO:0000313" key="2">
    <source>
        <dbReference type="EMBL" id="KAF2105021.1"/>
    </source>
</evidence>
<dbReference type="InterPro" id="IPR036282">
    <property type="entry name" value="Glutathione-S-Trfase_C_sf"/>
</dbReference>
<dbReference type="EMBL" id="ML978121">
    <property type="protein sequence ID" value="KAF2105021.1"/>
    <property type="molecule type" value="Genomic_DNA"/>
</dbReference>
<comment type="caution">
    <text evidence="2">The sequence shown here is derived from an EMBL/GenBank/DDBJ whole genome shotgun (WGS) entry which is preliminary data.</text>
</comment>
<dbReference type="Proteomes" id="UP000799772">
    <property type="component" value="Unassembled WGS sequence"/>
</dbReference>
<proteinExistence type="predicted"/>
<dbReference type="Gene3D" id="3.40.30.10">
    <property type="entry name" value="Glutaredoxin"/>
    <property type="match status" value="1"/>
</dbReference>
<reference evidence="2" key="1">
    <citation type="journal article" date="2020" name="Stud. Mycol.">
        <title>101 Dothideomycetes genomes: a test case for predicting lifestyles and emergence of pathogens.</title>
        <authorList>
            <person name="Haridas S."/>
            <person name="Albert R."/>
            <person name="Binder M."/>
            <person name="Bloem J."/>
            <person name="Labutti K."/>
            <person name="Salamov A."/>
            <person name="Andreopoulos B."/>
            <person name="Baker S."/>
            <person name="Barry K."/>
            <person name="Bills G."/>
            <person name="Bluhm B."/>
            <person name="Cannon C."/>
            <person name="Castanera R."/>
            <person name="Culley D."/>
            <person name="Daum C."/>
            <person name="Ezra D."/>
            <person name="Gonzalez J."/>
            <person name="Henrissat B."/>
            <person name="Kuo A."/>
            <person name="Liang C."/>
            <person name="Lipzen A."/>
            <person name="Lutzoni F."/>
            <person name="Magnuson J."/>
            <person name="Mondo S."/>
            <person name="Nolan M."/>
            <person name="Ohm R."/>
            <person name="Pangilinan J."/>
            <person name="Park H.-J."/>
            <person name="Ramirez L."/>
            <person name="Alfaro M."/>
            <person name="Sun H."/>
            <person name="Tritt A."/>
            <person name="Yoshinaga Y."/>
            <person name="Zwiers L.-H."/>
            <person name="Turgeon B."/>
            <person name="Goodwin S."/>
            <person name="Spatafora J."/>
            <person name="Crous P."/>
            <person name="Grigoriev I."/>
        </authorList>
    </citation>
    <scope>NUCLEOTIDE SEQUENCE</scope>
    <source>
        <strain evidence="2">CBS 133067</strain>
    </source>
</reference>
<feature type="domain" description="GST C-terminal" evidence="1">
    <location>
        <begin position="128"/>
        <end position="263"/>
    </location>
</feature>
<dbReference type="SUPFAM" id="SSF47616">
    <property type="entry name" value="GST C-terminal domain-like"/>
    <property type="match status" value="1"/>
</dbReference>
<protein>
    <recommendedName>
        <fullName evidence="1">GST C-terminal domain-containing protein</fullName>
    </recommendedName>
</protein>
<accession>A0A9P4IP23</accession>
<evidence type="ECO:0000259" key="1">
    <source>
        <dbReference type="PROSITE" id="PS50405"/>
    </source>
</evidence>
<keyword evidence="3" id="KW-1185">Reference proteome</keyword>
<dbReference type="Gene3D" id="1.20.1050.10">
    <property type="match status" value="1"/>
</dbReference>
<dbReference type="AlphaFoldDB" id="A0A9P4IP23"/>
<dbReference type="InterPro" id="IPR010987">
    <property type="entry name" value="Glutathione-S-Trfase_C-like"/>
</dbReference>
<name>A0A9P4IP23_9PEZI</name>
<evidence type="ECO:0000313" key="3">
    <source>
        <dbReference type="Proteomes" id="UP000799772"/>
    </source>
</evidence>
<organism evidence="2 3">
    <name type="scientific">Rhizodiscina lignyota</name>
    <dbReference type="NCBI Taxonomy" id="1504668"/>
    <lineage>
        <taxon>Eukaryota</taxon>
        <taxon>Fungi</taxon>
        <taxon>Dikarya</taxon>
        <taxon>Ascomycota</taxon>
        <taxon>Pezizomycotina</taxon>
        <taxon>Dothideomycetes</taxon>
        <taxon>Pleosporomycetidae</taxon>
        <taxon>Aulographales</taxon>
        <taxon>Rhizodiscinaceae</taxon>
        <taxon>Rhizodiscina</taxon>
    </lineage>
</organism>
<sequence>MRPVGNSFGYSSYHNKLLQIILPMTHRFILYAYPDWLPAGRRIRIYLAEKRISPSLVYVAESDEDVKAKGYPPKRGNFSPIMAISRPDKPTEYIWVEQSSAMLEMLEDYCDANSDASPVPSFRGPEDDIIRRAMIRGVLYWADTLFELFAVNAAFGSETIARARGTTANQRTAKDMEAAVRFRVLEPLEKVLPEVADFSGIAEGKEGAMTIADIALFASWEYCAGLCGKDPLSGYPNFSRFIDACRRRKILPKEEYPALVKGFALGWLDNVWD</sequence>